<dbReference type="AlphaFoldDB" id="A0A199V9P1"/>
<dbReference type="InterPro" id="IPR026960">
    <property type="entry name" value="RVT-Znf"/>
</dbReference>
<feature type="domain" description="Reverse transcriptase zinc-binding" evidence="2">
    <location>
        <begin position="178"/>
        <end position="221"/>
    </location>
</feature>
<name>A0A199V9P1_ANACO</name>
<evidence type="ECO:0000256" key="1">
    <source>
        <dbReference type="SAM" id="MobiDB-lite"/>
    </source>
</evidence>
<dbReference type="PANTHER" id="PTHR33116:SF78">
    <property type="entry name" value="OS12G0587133 PROTEIN"/>
    <property type="match status" value="1"/>
</dbReference>
<dbReference type="PANTHER" id="PTHR33116">
    <property type="entry name" value="REVERSE TRANSCRIPTASE ZINC-BINDING DOMAIN-CONTAINING PROTEIN-RELATED-RELATED"/>
    <property type="match status" value="1"/>
</dbReference>
<dbReference type="STRING" id="4615.A0A199V9P1"/>
<protein>
    <submittedName>
        <fullName evidence="3">Putative ribonuclease H protein</fullName>
    </submittedName>
</protein>
<sequence length="293" mass="33568">MWSLFEWASGMKINREKSELYYMGQIEGRAARLANLLECKVGTLPTTYLGFPLSPRRPTKAVWTEIIHKIEHRIEGWQAKLLSRGGRLILVNAVLTTLPLYFLFVFKAPKWVIKRIEALRRDFFWNGGVVNTGVLFHWGISHSLGNGNSIDFWTDRWCGDTCLHLAFPEIYALTEHNLIKRLLTADNLAKRGWSGDTTCMLCMSHDETVNHLLAQCVFTKFILVMDVENIQATEIGDDGSLLVEYDLASNKEIDGRKANHLPQAERNHPKRKEKNRQERNISTAKKPLSDHGH</sequence>
<dbReference type="EMBL" id="LSRQ01002665">
    <property type="protein sequence ID" value="OAY73596.1"/>
    <property type="molecule type" value="Genomic_DNA"/>
</dbReference>
<dbReference type="Proteomes" id="UP000092600">
    <property type="component" value="Unassembled WGS sequence"/>
</dbReference>
<proteinExistence type="predicted"/>
<accession>A0A199V9P1</accession>
<evidence type="ECO:0000313" key="3">
    <source>
        <dbReference type="EMBL" id="OAY73596.1"/>
    </source>
</evidence>
<evidence type="ECO:0000313" key="4">
    <source>
        <dbReference type="Proteomes" id="UP000092600"/>
    </source>
</evidence>
<feature type="compositionally biased region" description="Basic and acidic residues" evidence="1">
    <location>
        <begin position="254"/>
        <end position="267"/>
    </location>
</feature>
<evidence type="ECO:0000259" key="2">
    <source>
        <dbReference type="Pfam" id="PF13966"/>
    </source>
</evidence>
<organism evidence="3 4">
    <name type="scientific">Ananas comosus</name>
    <name type="common">Pineapple</name>
    <name type="synonym">Ananas ananas</name>
    <dbReference type="NCBI Taxonomy" id="4615"/>
    <lineage>
        <taxon>Eukaryota</taxon>
        <taxon>Viridiplantae</taxon>
        <taxon>Streptophyta</taxon>
        <taxon>Embryophyta</taxon>
        <taxon>Tracheophyta</taxon>
        <taxon>Spermatophyta</taxon>
        <taxon>Magnoliopsida</taxon>
        <taxon>Liliopsida</taxon>
        <taxon>Poales</taxon>
        <taxon>Bromeliaceae</taxon>
        <taxon>Bromelioideae</taxon>
        <taxon>Ananas</taxon>
    </lineage>
</organism>
<comment type="caution">
    <text evidence="3">The sequence shown here is derived from an EMBL/GenBank/DDBJ whole genome shotgun (WGS) entry which is preliminary data.</text>
</comment>
<reference evidence="3 4" key="1">
    <citation type="journal article" date="2016" name="DNA Res.">
        <title>The draft genome of MD-2 pineapple using hybrid error correction of long reads.</title>
        <authorList>
            <person name="Redwan R.M."/>
            <person name="Saidin A."/>
            <person name="Kumar S.V."/>
        </authorList>
    </citation>
    <scope>NUCLEOTIDE SEQUENCE [LARGE SCALE GENOMIC DNA]</scope>
    <source>
        <strain evidence="4">cv. MD2</strain>
        <tissue evidence="3">Leaf</tissue>
    </source>
</reference>
<gene>
    <name evidence="3" type="ORF">ACMD2_19651</name>
</gene>
<feature type="region of interest" description="Disordered" evidence="1">
    <location>
        <begin position="254"/>
        <end position="293"/>
    </location>
</feature>
<dbReference type="Pfam" id="PF13966">
    <property type="entry name" value="zf-RVT"/>
    <property type="match status" value="1"/>
</dbReference>